<evidence type="ECO:0000256" key="1">
    <source>
        <dbReference type="ARBA" id="ARBA00022741"/>
    </source>
</evidence>
<keyword evidence="2" id="KW-0067">ATP-binding</keyword>
<dbReference type="InterPro" id="IPR027417">
    <property type="entry name" value="P-loop_NTPase"/>
</dbReference>
<dbReference type="PANTHER" id="PTHR42961:SF2">
    <property type="entry name" value="IRON-SULFUR PROTEIN NUBPL"/>
    <property type="match status" value="1"/>
</dbReference>
<proteinExistence type="predicted"/>
<accession>A0ABD5PWM4</accession>
<dbReference type="AlphaFoldDB" id="A0ABD5PWM4"/>
<evidence type="ECO:0000313" key="4">
    <source>
        <dbReference type="EMBL" id="MFC4544734.1"/>
    </source>
</evidence>
<dbReference type="Pfam" id="PF01883">
    <property type="entry name" value="FeS_assembly_P"/>
    <property type="match status" value="1"/>
</dbReference>
<dbReference type="Proteomes" id="UP001595898">
    <property type="component" value="Unassembled WGS sequence"/>
</dbReference>
<sequence>MAGETPQTDDEIRRAVVDRIREVQLPGGDPISEQLIEDVAVEDGIVTVTVDFGPVDREMADRVTDQLRGAGFATEGVVHVRIEAAGSDAPETGLPVSGVESIVAVGSAKGGVGKTTVTAALARALAERGLDVGVFDANVYAPDLPDLLAAEGPVQSSPTGNPMPVDADGIQVVSLELIADDGPVAWRGAMVHDVVTDLLGNAAWDDLDLLLVDLPPGIGEAVYTIVQQAPLDGGLMVSTPTDEGARATRRTEALFDAHDVPTIGVVPNMVSAESDDPNRAPYDDDGRSLADEVAETVYAPIDPVPFDPALREPTARSFTEPSTPGAVAIDALREIVESFLDEAGGPVIPEDAIDLRGLPPETRRRQVVAEFGLPAVESVSIVMRGDPDDLVSVVTERLARDDRAIERTTVDDLGYDGWLVELEPTPRSVSEPPA</sequence>
<evidence type="ECO:0000313" key="5">
    <source>
        <dbReference type="Proteomes" id="UP001595898"/>
    </source>
</evidence>
<dbReference type="SUPFAM" id="SSF52540">
    <property type="entry name" value="P-loop containing nucleoside triphosphate hydrolases"/>
    <property type="match status" value="1"/>
</dbReference>
<dbReference type="Gene3D" id="3.40.50.300">
    <property type="entry name" value="P-loop containing nucleotide triphosphate hydrolases"/>
    <property type="match status" value="1"/>
</dbReference>
<dbReference type="PANTHER" id="PTHR42961">
    <property type="entry name" value="IRON-SULFUR PROTEIN NUBPL"/>
    <property type="match status" value="1"/>
</dbReference>
<evidence type="ECO:0000259" key="3">
    <source>
        <dbReference type="Pfam" id="PF01883"/>
    </source>
</evidence>
<dbReference type="Pfam" id="PF10609">
    <property type="entry name" value="ParA"/>
    <property type="match status" value="1"/>
</dbReference>
<dbReference type="InterPro" id="IPR002744">
    <property type="entry name" value="MIP18-like"/>
</dbReference>
<dbReference type="EMBL" id="JBHSFA010000012">
    <property type="protein sequence ID" value="MFC4544734.1"/>
    <property type="molecule type" value="Genomic_DNA"/>
</dbReference>
<gene>
    <name evidence="4" type="ORF">ACFO5R_22630</name>
</gene>
<feature type="domain" description="MIP18 family-like" evidence="3">
    <location>
        <begin position="14"/>
        <end position="80"/>
    </location>
</feature>
<dbReference type="GO" id="GO:0005524">
    <property type="term" value="F:ATP binding"/>
    <property type="evidence" value="ECO:0007669"/>
    <property type="project" value="UniProtKB-KW"/>
</dbReference>
<dbReference type="InterPro" id="IPR033756">
    <property type="entry name" value="YlxH/NBP35"/>
</dbReference>
<organism evidence="4 5">
    <name type="scientific">Halosolutus amylolyticus</name>
    <dbReference type="NCBI Taxonomy" id="2932267"/>
    <lineage>
        <taxon>Archaea</taxon>
        <taxon>Methanobacteriati</taxon>
        <taxon>Methanobacteriota</taxon>
        <taxon>Stenosarchaea group</taxon>
        <taxon>Halobacteria</taxon>
        <taxon>Halobacteriales</taxon>
        <taxon>Natrialbaceae</taxon>
        <taxon>Halosolutus</taxon>
    </lineage>
</organism>
<evidence type="ECO:0000256" key="2">
    <source>
        <dbReference type="ARBA" id="ARBA00022840"/>
    </source>
</evidence>
<name>A0ABD5PWM4_9EURY</name>
<dbReference type="InterPro" id="IPR044304">
    <property type="entry name" value="NUBPL-like"/>
</dbReference>
<protein>
    <submittedName>
        <fullName evidence="4">P-loop NTPase</fullName>
    </submittedName>
</protein>
<dbReference type="RefSeq" id="WP_250142144.1">
    <property type="nucleotide sequence ID" value="NZ_JALIQP010000006.1"/>
</dbReference>
<keyword evidence="5" id="KW-1185">Reference proteome</keyword>
<reference evidence="4 5" key="1">
    <citation type="journal article" date="2019" name="Int. J. Syst. Evol. Microbiol.">
        <title>The Global Catalogue of Microorganisms (GCM) 10K type strain sequencing project: providing services to taxonomists for standard genome sequencing and annotation.</title>
        <authorList>
            <consortium name="The Broad Institute Genomics Platform"/>
            <consortium name="The Broad Institute Genome Sequencing Center for Infectious Disease"/>
            <person name="Wu L."/>
            <person name="Ma J."/>
        </authorList>
    </citation>
    <scope>NUCLEOTIDE SEQUENCE [LARGE SCALE GENOMIC DNA]</scope>
    <source>
        <strain evidence="4 5">WLHS5</strain>
    </source>
</reference>
<comment type="caution">
    <text evidence="4">The sequence shown here is derived from an EMBL/GenBank/DDBJ whole genome shotgun (WGS) entry which is preliminary data.</text>
</comment>
<keyword evidence="1" id="KW-0547">Nucleotide-binding</keyword>